<feature type="domain" description="SRR1-like" evidence="1">
    <location>
        <begin position="86"/>
        <end position="213"/>
    </location>
</feature>
<dbReference type="Pfam" id="PF07985">
    <property type="entry name" value="SRR1"/>
    <property type="match status" value="1"/>
</dbReference>
<accession>A0A9P4URG7</accession>
<dbReference type="Proteomes" id="UP000799441">
    <property type="component" value="Unassembled WGS sequence"/>
</dbReference>
<comment type="caution">
    <text evidence="2">The sequence shown here is derived from an EMBL/GenBank/DDBJ whole genome shotgun (WGS) entry which is preliminary data.</text>
</comment>
<dbReference type="PANTHER" id="PTHR42080">
    <property type="entry name" value="SRR1 DOMAIN-CONTAINING PROTEIN"/>
    <property type="match status" value="1"/>
</dbReference>
<reference evidence="2" key="1">
    <citation type="journal article" date="2020" name="Stud. Mycol.">
        <title>101 Dothideomycetes genomes: a test case for predicting lifestyles and emergence of pathogens.</title>
        <authorList>
            <person name="Haridas S."/>
            <person name="Albert R."/>
            <person name="Binder M."/>
            <person name="Bloem J."/>
            <person name="Labutti K."/>
            <person name="Salamov A."/>
            <person name="Andreopoulos B."/>
            <person name="Baker S."/>
            <person name="Barry K."/>
            <person name="Bills G."/>
            <person name="Bluhm B."/>
            <person name="Cannon C."/>
            <person name="Castanera R."/>
            <person name="Culley D."/>
            <person name="Daum C."/>
            <person name="Ezra D."/>
            <person name="Gonzalez J."/>
            <person name="Henrissat B."/>
            <person name="Kuo A."/>
            <person name="Liang C."/>
            <person name="Lipzen A."/>
            <person name="Lutzoni F."/>
            <person name="Magnuson J."/>
            <person name="Mondo S."/>
            <person name="Nolan M."/>
            <person name="Ohm R."/>
            <person name="Pangilinan J."/>
            <person name="Park H.-J."/>
            <person name="Ramirez L."/>
            <person name="Alfaro M."/>
            <person name="Sun H."/>
            <person name="Tritt A."/>
            <person name="Yoshinaga Y."/>
            <person name="Zwiers L.-H."/>
            <person name="Turgeon B."/>
            <person name="Goodwin S."/>
            <person name="Spatafora J."/>
            <person name="Crous P."/>
            <person name="Grigoriev I."/>
        </authorList>
    </citation>
    <scope>NUCLEOTIDE SEQUENCE</scope>
    <source>
        <strain evidence="2">CBS 116435</strain>
    </source>
</reference>
<dbReference type="PANTHER" id="PTHR42080:SF1">
    <property type="entry name" value="SRR1-LIKE DOMAIN-CONTAINING PROTEIN"/>
    <property type="match status" value="1"/>
</dbReference>
<dbReference type="InterPro" id="IPR012942">
    <property type="entry name" value="SRR1-like"/>
</dbReference>
<evidence type="ECO:0000313" key="2">
    <source>
        <dbReference type="EMBL" id="KAF2722566.1"/>
    </source>
</evidence>
<sequence>MSSEGYVRISHPSFSRRLNEDASPHQCVCWLTQDSLQEHEYRPYSPLVTIRELMNSYQHAKERWVVSPCRGALMEHSVLPSPPHIGTVETALIVGLGSLTQCDERTRACRHKRMLQLAAFKDVVRQLEASHFTEPREGWDIRIKAQDPAFTPLDISFLATLGIECVAASQGTRTVDKSTFVFVAHWGKEFRILGHEDWARRPAFYVGLSADKLLHNCETLLARSETAKDDMCDCCRKYRLRSNEVEEVRGNMQVLECLRGHEIDTHEDCRGTDWQSLCPVMNLTTYTKP</sequence>
<dbReference type="OrthoDB" id="5318346at2759"/>
<protein>
    <recommendedName>
        <fullName evidence="1">SRR1-like domain-containing protein</fullName>
    </recommendedName>
</protein>
<dbReference type="EMBL" id="MU003781">
    <property type="protein sequence ID" value="KAF2722566.1"/>
    <property type="molecule type" value="Genomic_DNA"/>
</dbReference>
<evidence type="ECO:0000259" key="1">
    <source>
        <dbReference type="Pfam" id="PF07985"/>
    </source>
</evidence>
<dbReference type="AlphaFoldDB" id="A0A9P4URG7"/>
<evidence type="ECO:0000313" key="3">
    <source>
        <dbReference type="Proteomes" id="UP000799441"/>
    </source>
</evidence>
<proteinExistence type="predicted"/>
<organism evidence="2 3">
    <name type="scientific">Polychaeton citri CBS 116435</name>
    <dbReference type="NCBI Taxonomy" id="1314669"/>
    <lineage>
        <taxon>Eukaryota</taxon>
        <taxon>Fungi</taxon>
        <taxon>Dikarya</taxon>
        <taxon>Ascomycota</taxon>
        <taxon>Pezizomycotina</taxon>
        <taxon>Dothideomycetes</taxon>
        <taxon>Dothideomycetidae</taxon>
        <taxon>Capnodiales</taxon>
        <taxon>Capnodiaceae</taxon>
        <taxon>Polychaeton</taxon>
    </lineage>
</organism>
<keyword evidence="3" id="KW-1185">Reference proteome</keyword>
<gene>
    <name evidence="2" type="ORF">K431DRAFT_302419</name>
</gene>
<name>A0A9P4URG7_9PEZI</name>